<sequence>MPGQLTICFPIERGPQSLHARILAMSVRRFLPDTVKIVAFKLPNGSPLSTETLSLFEWLGVEVREFLPRLYYRHPETIFKHVDIASSEFNSKFVMLLDPKCILLSSFDISDLSNLTNGFSAPSSYHKDFVSDDILSVAWENIVKQKRDPSLSSAKEVGKQFDPSVIIFDTSSQFSDLWKSSTISVYNAQLGQKVKDMAPRVALQMVIRSLQNRFSMAPRGWGLLPHQEKDAILLRYERMSAILTKPRVRDLLIEFEEAAEDAGYYLLNELTPGDIRFFQTLK</sequence>
<evidence type="ECO:0000313" key="2">
    <source>
        <dbReference type="Proteomes" id="UP000273516"/>
    </source>
</evidence>
<protein>
    <submittedName>
        <fullName evidence="1">Uncharacterized protein</fullName>
    </submittedName>
</protein>
<reference evidence="1 2" key="1">
    <citation type="submission" date="2018-07" db="EMBL/GenBank/DDBJ databases">
        <authorList>
            <person name="Zhang Y."/>
            <person name="Wang L."/>
            <person name="Ma S."/>
        </authorList>
    </citation>
    <scope>NUCLEOTIDE SEQUENCE [LARGE SCALE GENOMIC DNA]</scope>
    <source>
        <strain evidence="1 2">4-2</strain>
    </source>
</reference>
<keyword evidence="2" id="KW-1185">Reference proteome</keyword>
<accession>A0A3M0MFL2</accession>
<dbReference type="OrthoDB" id="7648032at2"/>
<dbReference type="AlphaFoldDB" id="A0A3M0MFL2"/>
<proteinExistence type="predicted"/>
<evidence type="ECO:0000313" key="1">
    <source>
        <dbReference type="EMBL" id="RMC34380.1"/>
    </source>
</evidence>
<gene>
    <name evidence="1" type="ORF">C9E81_14635</name>
</gene>
<dbReference type="EMBL" id="QOKZ01000005">
    <property type="protein sequence ID" value="RMC34380.1"/>
    <property type="molecule type" value="Genomic_DNA"/>
</dbReference>
<comment type="caution">
    <text evidence="1">The sequence shown here is derived from an EMBL/GenBank/DDBJ whole genome shotgun (WGS) entry which is preliminary data.</text>
</comment>
<name>A0A3M0MFL2_9RHOB</name>
<dbReference type="Proteomes" id="UP000273516">
    <property type="component" value="Unassembled WGS sequence"/>
</dbReference>
<organism evidence="1 2">
    <name type="scientific">Paracoccus alkanivorans</name>
    <dbReference type="NCBI Taxonomy" id="2116655"/>
    <lineage>
        <taxon>Bacteria</taxon>
        <taxon>Pseudomonadati</taxon>
        <taxon>Pseudomonadota</taxon>
        <taxon>Alphaproteobacteria</taxon>
        <taxon>Rhodobacterales</taxon>
        <taxon>Paracoccaceae</taxon>
        <taxon>Paracoccus</taxon>
    </lineage>
</organism>
<dbReference type="RefSeq" id="WP_147457601.1">
    <property type="nucleotide sequence ID" value="NZ_QOKZ01000005.1"/>
</dbReference>